<evidence type="ECO:0000313" key="1">
    <source>
        <dbReference type="EMBL" id="WTP91775.1"/>
    </source>
</evidence>
<sequence>MTESEPEDGSDEAQPELCDLCGDVTWDSARWSAVVPDSSSITVDPKFDGKRLIVGCSRQHLAELAEQYKHRPFVDAELWQGKIARAMQQHPHGVSPEDLAEETGLSLQQIEAGVTWRSIDFQHWHQQFGKKDGPDTEN</sequence>
<evidence type="ECO:0008006" key="2">
    <source>
        <dbReference type="Google" id="ProtNLM"/>
    </source>
</evidence>
<dbReference type="AlphaFoldDB" id="A0AAU1IC87"/>
<proteinExistence type="predicted"/>
<name>A0AAU1IC87_9ACTN</name>
<protein>
    <recommendedName>
        <fullName evidence="2">Helix-turn-helix DNA binding domain protein</fullName>
    </recommendedName>
</protein>
<gene>
    <name evidence="1" type="ORF">OG477_44160</name>
</gene>
<reference evidence="1" key="1">
    <citation type="submission" date="2022-10" db="EMBL/GenBank/DDBJ databases">
        <title>The complete genomes of actinobacterial strains from the NBC collection.</title>
        <authorList>
            <person name="Joergensen T.S."/>
            <person name="Alvarez Arevalo M."/>
            <person name="Sterndorff E.B."/>
            <person name="Faurdal D."/>
            <person name="Vuksanovic O."/>
            <person name="Mourched A.-S."/>
            <person name="Charusanti P."/>
            <person name="Shaw S."/>
            <person name="Blin K."/>
            <person name="Weber T."/>
        </authorList>
    </citation>
    <scope>NUCLEOTIDE SEQUENCE</scope>
    <source>
        <strain evidence="1">NBC 00180</strain>
    </source>
</reference>
<organism evidence="1">
    <name type="scientific">Streptomyces sp. NBC_00180</name>
    <dbReference type="NCBI Taxonomy" id="2903632"/>
    <lineage>
        <taxon>Bacteria</taxon>
        <taxon>Bacillati</taxon>
        <taxon>Actinomycetota</taxon>
        <taxon>Actinomycetes</taxon>
        <taxon>Kitasatosporales</taxon>
        <taxon>Streptomycetaceae</taxon>
        <taxon>Streptomyces</taxon>
    </lineage>
</organism>
<dbReference type="EMBL" id="CP108140">
    <property type="protein sequence ID" value="WTP91775.1"/>
    <property type="molecule type" value="Genomic_DNA"/>
</dbReference>
<accession>A0AAU1IC87</accession>